<dbReference type="AlphaFoldDB" id="A0AAW1YRT7"/>
<dbReference type="InterPro" id="IPR050817">
    <property type="entry name" value="DjlA_DnaK_co-chaperone"/>
</dbReference>
<dbReference type="PROSITE" id="PS00636">
    <property type="entry name" value="DNAJ_1"/>
    <property type="match status" value="1"/>
</dbReference>
<proteinExistence type="predicted"/>
<dbReference type="SUPFAM" id="SSF46565">
    <property type="entry name" value="Chaperone J-domain"/>
    <property type="match status" value="1"/>
</dbReference>
<name>A0AAW1YRT7_RUBAR</name>
<dbReference type="InterPro" id="IPR018253">
    <property type="entry name" value="DnaJ_domain_CS"/>
</dbReference>
<reference evidence="3 4" key="1">
    <citation type="journal article" date="2023" name="G3 (Bethesda)">
        <title>A chromosome-length genome assembly and annotation of blackberry (Rubus argutus, cv. 'Hillquist').</title>
        <authorList>
            <person name="Bruna T."/>
            <person name="Aryal R."/>
            <person name="Dudchenko O."/>
            <person name="Sargent D.J."/>
            <person name="Mead D."/>
            <person name="Buti M."/>
            <person name="Cavallini A."/>
            <person name="Hytonen T."/>
            <person name="Andres J."/>
            <person name="Pham M."/>
            <person name="Weisz D."/>
            <person name="Mascagni F."/>
            <person name="Usai G."/>
            <person name="Natali L."/>
            <person name="Bassil N."/>
            <person name="Fernandez G.E."/>
            <person name="Lomsadze A."/>
            <person name="Armour M."/>
            <person name="Olukolu B."/>
            <person name="Poorten T."/>
            <person name="Britton C."/>
            <person name="Davik J."/>
            <person name="Ashrafi H."/>
            <person name="Aiden E.L."/>
            <person name="Borodovsky M."/>
            <person name="Worthington M."/>
        </authorList>
    </citation>
    <scope>NUCLEOTIDE SEQUENCE [LARGE SCALE GENOMIC DNA]</scope>
    <source>
        <strain evidence="3">PI 553951</strain>
    </source>
</reference>
<keyword evidence="1" id="KW-1133">Transmembrane helix</keyword>
<dbReference type="SMART" id="SM00271">
    <property type="entry name" value="DnaJ"/>
    <property type="match status" value="1"/>
</dbReference>
<dbReference type="Gene3D" id="1.10.287.110">
    <property type="entry name" value="DnaJ domain"/>
    <property type="match status" value="1"/>
</dbReference>
<keyword evidence="1" id="KW-0472">Membrane</keyword>
<evidence type="ECO:0000313" key="4">
    <source>
        <dbReference type="Proteomes" id="UP001457282"/>
    </source>
</evidence>
<dbReference type="CDD" id="cd06257">
    <property type="entry name" value="DnaJ"/>
    <property type="match status" value="1"/>
</dbReference>
<keyword evidence="4" id="KW-1185">Reference proteome</keyword>
<dbReference type="EMBL" id="JBEDUW010000001">
    <property type="protein sequence ID" value="KAK9951437.1"/>
    <property type="molecule type" value="Genomic_DNA"/>
</dbReference>
<sequence length="183" mass="20172">MDDHYAVLGLTRKASKQEIKEAFRKLAVKLHPDKHSHSSKAVRDSATLRFKKASEAYQVLIDDRKRADYNFRTSASSSSHSHSHNPSGYGYGYGYSSYNRRGGGGPNYASGSAASGASRFDNVLRYVTTRAFLLNVSVAGALLGGVFVVNMGRDALWKMRNSGKSYEEAMEAVEKTKAHKKKL</sequence>
<comment type="caution">
    <text evidence="3">The sequence shown here is derived from an EMBL/GenBank/DDBJ whole genome shotgun (WGS) entry which is preliminary data.</text>
</comment>
<organism evidence="3 4">
    <name type="scientific">Rubus argutus</name>
    <name type="common">Southern blackberry</name>
    <dbReference type="NCBI Taxonomy" id="59490"/>
    <lineage>
        <taxon>Eukaryota</taxon>
        <taxon>Viridiplantae</taxon>
        <taxon>Streptophyta</taxon>
        <taxon>Embryophyta</taxon>
        <taxon>Tracheophyta</taxon>
        <taxon>Spermatophyta</taxon>
        <taxon>Magnoliopsida</taxon>
        <taxon>eudicotyledons</taxon>
        <taxon>Gunneridae</taxon>
        <taxon>Pentapetalae</taxon>
        <taxon>rosids</taxon>
        <taxon>fabids</taxon>
        <taxon>Rosales</taxon>
        <taxon>Rosaceae</taxon>
        <taxon>Rosoideae</taxon>
        <taxon>Rosoideae incertae sedis</taxon>
        <taxon>Rubus</taxon>
    </lineage>
</organism>
<feature type="transmembrane region" description="Helical" evidence="1">
    <location>
        <begin position="132"/>
        <end position="152"/>
    </location>
</feature>
<dbReference type="PROSITE" id="PS50076">
    <property type="entry name" value="DNAJ_2"/>
    <property type="match status" value="1"/>
</dbReference>
<dbReference type="Pfam" id="PF00226">
    <property type="entry name" value="DnaJ"/>
    <property type="match status" value="1"/>
</dbReference>
<feature type="domain" description="J" evidence="2">
    <location>
        <begin position="3"/>
        <end position="73"/>
    </location>
</feature>
<protein>
    <recommendedName>
        <fullName evidence="2">J domain-containing protein</fullName>
    </recommendedName>
</protein>
<keyword evidence="1" id="KW-0812">Transmembrane</keyword>
<dbReference type="InterPro" id="IPR001623">
    <property type="entry name" value="DnaJ_domain"/>
</dbReference>
<dbReference type="PRINTS" id="PR00625">
    <property type="entry name" value="JDOMAIN"/>
</dbReference>
<evidence type="ECO:0000256" key="1">
    <source>
        <dbReference type="SAM" id="Phobius"/>
    </source>
</evidence>
<dbReference type="InterPro" id="IPR036869">
    <property type="entry name" value="J_dom_sf"/>
</dbReference>
<accession>A0AAW1YRT7</accession>
<evidence type="ECO:0000313" key="3">
    <source>
        <dbReference type="EMBL" id="KAK9951437.1"/>
    </source>
</evidence>
<dbReference type="PANTHER" id="PTHR24074">
    <property type="entry name" value="CO-CHAPERONE PROTEIN DJLA"/>
    <property type="match status" value="1"/>
</dbReference>
<gene>
    <name evidence="3" type="ORF">M0R45_006879</name>
</gene>
<dbReference type="Proteomes" id="UP001457282">
    <property type="component" value="Unassembled WGS sequence"/>
</dbReference>
<evidence type="ECO:0000259" key="2">
    <source>
        <dbReference type="PROSITE" id="PS50076"/>
    </source>
</evidence>